<dbReference type="Pfam" id="PF13561">
    <property type="entry name" value="adh_short_C2"/>
    <property type="match status" value="1"/>
</dbReference>
<comment type="similarity">
    <text evidence="1">Belongs to the short-chain dehydrogenases/reductases (SDR) family.</text>
</comment>
<evidence type="ECO:0000313" key="3">
    <source>
        <dbReference type="EMBL" id="MFC6196488.1"/>
    </source>
</evidence>
<protein>
    <submittedName>
        <fullName evidence="3">SDR family NAD(P)-dependent oxidoreductase</fullName>
        <ecNumber evidence="3">1.1.1.-</ecNumber>
    </submittedName>
</protein>
<dbReference type="PRINTS" id="PR00080">
    <property type="entry name" value="SDRFAMILY"/>
</dbReference>
<gene>
    <name evidence="3" type="ORF">ACFQDM_00270</name>
</gene>
<dbReference type="Proteomes" id="UP001596303">
    <property type="component" value="Unassembled WGS sequence"/>
</dbReference>
<dbReference type="PRINTS" id="PR00081">
    <property type="entry name" value="GDHRDH"/>
</dbReference>
<dbReference type="EMBL" id="JBHSSW010000001">
    <property type="protein sequence ID" value="MFC6196488.1"/>
    <property type="molecule type" value="Genomic_DNA"/>
</dbReference>
<sequence>MSDKFAGKVILITGAANGIGKGAAMTFAAAGAIVVATDLQADTSEALVNGINQAGGTGHFIAHDVSSEDAWISVIDEIKSRFGRLDIVINNAGIGFTGLVTDMELSVWQKMMAVNVDGVFLGVKHSLPLMRDTGGGSIINVSSVAGIKATANFSGYCATKAAVKSFTKSAALESAAAQDGVRINSIHPGIIDTAIWDTLIGTTEDGSNEVPRAATLGGMTAEGVPFGRPGTIQEIVNGMVWLASDESSYMTGAELVLDGGFTAG</sequence>
<name>A0ABW1S5N5_9PROT</name>
<reference evidence="4" key="1">
    <citation type="journal article" date="2019" name="Int. J. Syst. Evol. Microbiol.">
        <title>The Global Catalogue of Microorganisms (GCM) 10K type strain sequencing project: providing services to taxonomists for standard genome sequencing and annotation.</title>
        <authorList>
            <consortium name="The Broad Institute Genomics Platform"/>
            <consortium name="The Broad Institute Genome Sequencing Center for Infectious Disease"/>
            <person name="Wu L."/>
            <person name="Ma J."/>
        </authorList>
    </citation>
    <scope>NUCLEOTIDE SEQUENCE [LARGE SCALE GENOMIC DNA]</scope>
    <source>
        <strain evidence="4">CGMCC-1.15741</strain>
    </source>
</reference>
<dbReference type="InterPro" id="IPR036291">
    <property type="entry name" value="NAD(P)-bd_dom_sf"/>
</dbReference>
<dbReference type="Gene3D" id="3.40.50.720">
    <property type="entry name" value="NAD(P)-binding Rossmann-like Domain"/>
    <property type="match status" value="1"/>
</dbReference>
<comment type="caution">
    <text evidence="3">The sequence shown here is derived from an EMBL/GenBank/DDBJ whole genome shotgun (WGS) entry which is preliminary data.</text>
</comment>
<keyword evidence="2 3" id="KW-0560">Oxidoreductase</keyword>
<keyword evidence="4" id="KW-1185">Reference proteome</keyword>
<evidence type="ECO:0000256" key="1">
    <source>
        <dbReference type="ARBA" id="ARBA00006484"/>
    </source>
</evidence>
<dbReference type="RefSeq" id="WP_377373930.1">
    <property type="nucleotide sequence ID" value="NZ_JBHSSW010000001.1"/>
</dbReference>
<organism evidence="3 4">
    <name type="scientific">Ponticaulis profundi</name>
    <dbReference type="NCBI Taxonomy" id="2665222"/>
    <lineage>
        <taxon>Bacteria</taxon>
        <taxon>Pseudomonadati</taxon>
        <taxon>Pseudomonadota</taxon>
        <taxon>Alphaproteobacteria</taxon>
        <taxon>Hyphomonadales</taxon>
        <taxon>Hyphomonadaceae</taxon>
        <taxon>Ponticaulis</taxon>
    </lineage>
</organism>
<dbReference type="InterPro" id="IPR020904">
    <property type="entry name" value="Sc_DH/Rdtase_CS"/>
</dbReference>
<dbReference type="InterPro" id="IPR002347">
    <property type="entry name" value="SDR_fam"/>
</dbReference>
<dbReference type="PANTHER" id="PTHR24321">
    <property type="entry name" value="DEHYDROGENASES, SHORT CHAIN"/>
    <property type="match status" value="1"/>
</dbReference>
<dbReference type="PROSITE" id="PS00061">
    <property type="entry name" value="ADH_SHORT"/>
    <property type="match status" value="1"/>
</dbReference>
<evidence type="ECO:0000256" key="2">
    <source>
        <dbReference type="ARBA" id="ARBA00023002"/>
    </source>
</evidence>
<dbReference type="EC" id="1.1.1.-" evidence="3"/>
<accession>A0ABW1S5N5</accession>
<proteinExistence type="inferred from homology"/>
<evidence type="ECO:0000313" key="4">
    <source>
        <dbReference type="Proteomes" id="UP001596303"/>
    </source>
</evidence>
<dbReference type="GO" id="GO:0016491">
    <property type="term" value="F:oxidoreductase activity"/>
    <property type="evidence" value="ECO:0007669"/>
    <property type="project" value="UniProtKB-KW"/>
</dbReference>
<dbReference type="PANTHER" id="PTHR24321:SF15">
    <property type="entry name" value="OXIDOREDUCTASE UCPA"/>
    <property type="match status" value="1"/>
</dbReference>
<dbReference type="SUPFAM" id="SSF51735">
    <property type="entry name" value="NAD(P)-binding Rossmann-fold domains"/>
    <property type="match status" value="1"/>
</dbReference>